<keyword evidence="2 6" id="KW-0285">Flavoprotein</keyword>
<dbReference type="Proteomes" id="UP001603857">
    <property type="component" value="Unassembled WGS sequence"/>
</dbReference>
<dbReference type="EMBL" id="JBGMDY010000001">
    <property type="protein sequence ID" value="KAL2346010.1"/>
    <property type="molecule type" value="Genomic_DNA"/>
</dbReference>
<gene>
    <name evidence="7" type="ORF">Fmac_000010</name>
</gene>
<evidence type="ECO:0000256" key="5">
    <source>
        <dbReference type="ARBA" id="ARBA00023002"/>
    </source>
</evidence>
<keyword evidence="6" id="KW-0503">Monooxygenase</keyword>
<name>A0ABD1NFU4_9FABA</name>
<evidence type="ECO:0000256" key="1">
    <source>
        <dbReference type="ARBA" id="ARBA00009183"/>
    </source>
</evidence>
<dbReference type="PIRSF" id="PIRSF000332">
    <property type="entry name" value="FMO"/>
    <property type="match status" value="1"/>
</dbReference>
<comment type="cofactor">
    <cofactor evidence="6">
        <name>FAD</name>
        <dbReference type="ChEBI" id="CHEBI:57692"/>
    </cofactor>
</comment>
<dbReference type="SUPFAM" id="SSF51905">
    <property type="entry name" value="FAD/NAD(P)-binding domain"/>
    <property type="match status" value="2"/>
</dbReference>
<protein>
    <recommendedName>
        <fullName evidence="6">Flavin-containing monooxygenase</fullName>
        <ecNumber evidence="6">1.-.-.-</ecNumber>
    </recommendedName>
</protein>
<accession>A0ABD1NFU4</accession>
<dbReference type="EC" id="1.-.-.-" evidence="6"/>
<dbReference type="FunFam" id="3.50.50.60:FF:000403">
    <property type="entry name" value="Flavin-containing monooxygenase"/>
    <property type="match status" value="1"/>
</dbReference>
<dbReference type="PANTHER" id="PTHR23023">
    <property type="entry name" value="DIMETHYLANILINE MONOOXYGENASE"/>
    <property type="match status" value="1"/>
</dbReference>
<dbReference type="GO" id="GO:0004497">
    <property type="term" value="F:monooxygenase activity"/>
    <property type="evidence" value="ECO:0007669"/>
    <property type="project" value="UniProtKB-KW"/>
</dbReference>
<dbReference type="InterPro" id="IPR050346">
    <property type="entry name" value="FMO-like"/>
</dbReference>
<sequence>MKKQVAIIGAGISGLLACKYIRQKGLDPIVFEAKSGIGGVWTQTFHTTKLQTPKQLYRFSDFPWPSSVTQDFPDHHQVLNYITAYAHHFDLLKHIKFNTHVQGIDFHSQDPAVEAWHLWGGTGEAFSSKGKWTLSVNNTQKGSTEVYTVDFVILCIGRFSDVPNIPEFPLNEGPEAFGGKVMHSMDYASLDAQMAAQLVKGKQVTVVGFQKSALHIVMECQAVNEHWNLPDYLPWGVPLAYLYLNRFSELMVHKPGESLFLSLIATLLAPLRWAFSKFVESHIRLKHGLKKFGMVPNHSFHQEINSCLISTVPEKFYEKVEEGSIVLKKAPRFWFCKEGIVVDGTDPSRLKSDVVILATGFSGHKKLKEIFVSSTFQNLIAGSPKATVPLYRECIHPQIPQLAVIGLSESASNLYTSEMRCRWVAEFLDGTFKLPSIEEMKKDVAKWDEYMKRYSGQYYRRSCLAALHIWYNDKLCKDMG</sequence>
<keyword evidence="5 6" id="KW-0560">Oxidoreductase</keyword>
<keyword evidence="4" id="KW-0521">NADP</keyword>
<keyword evidence="3 6" id="KW-0274">FAD</keyword>
<dbReference type="Pfam" id="PF00743">
    <property type="entry name" value="FMO-like"/>
    <property type="match status" value="1"/>
</dbReference>
<organism evidence="7 8">
    <name type="scientific">Flemingia macrophylla</name>
    <dbReference type="NCBI Taxonomy" id="520843"/>
    <lineage>
        <taxon>Eukaryota</taxon>
        <taxon>Viridiplantae</taxon>
        <taxon>Streptophyta</taxon>
        <taxon>Embryophyta</taxon>
        <taxon>Tracheophyta</taxon>
        <taxon>Spermatophyta</taxon>
        <taxon>Magnoliopsida</taxon>
        <taxon>eudicotyledons</taxon>
        <taxon>Gunneridae</taxon>
        <taxon>Pentapetalae</taxon>
        <taxon>rosids</taxon>
        <taxon>fabids</taxon>
        <taxon>Fabales</taxon>
        <taxon>Fabaceae</taxon>
        <taxon>Papilionoideae</taxon>
        <taxon>50 kb inversion clade</taxon>
        <taxon>NPAAA clade</taxon>
        <taxon>indigoferoid/millettioid clade</taxon>
        <taxon>Phaseoleae</taxon>
        <taxon>Flemingia</taxon>
    </lineage>
</organism>
<dbReference type="InterPro" id="IPR036188">
    <property type="entry name" value="FAD/NAD-bd_sf"/>
</dbReference>
<evidence type="ECO:0000256" key="2">
    <source>
        <dbReference type="ARBA" id="ARBA00022630"/>
    </source>
</evidence>
<dbReference type="AlphaFoldDB" id="A0ABD1NFU4"/>
<evidence type="ECO:0000256" key="3">
    <source>
        <dbReference type="ARBA" id="ARBA00022827"/>
    </source>
</evidence>
<dbReference type="PRINTS" id="PR00370">
    <property type="entry name" value="FMOXYGENASE"/>
</dbReference>
<dbReference type="Gene3D" id="3.50.50.60">
    <property type="entry name" value="FAD/NAD(P)-binding domain"/>
    <property type="match status" value="2"/>
</dbReference>
<dbReference type="FunFam" id="3.50.50.60:FF:000169">
    <property type="entry name" value="Flavin-containing monooxygenase"/>
    <property type="match status" value="1"/>
</dbReference>
<reference evidence="7 8" key="1">
    <citation type="submission" date="2024-08" db="EMBL/GenBank/DDBJ databases">
        <title>Insights into the chromosomal genome structure of Flemingia macrophylla.</title>
        <authorList>
            <person name="Ding Y."/>
            <person name="Zhao Y."/>
            <person name="Bi W."/>
            <person name="Wu M."/>
            <person name="Zhao G."/>
            <person name="Gong Y."/>
            <person name="Li W."/>
            <person name="Zhang P."/>
        </authorList>
    </citation>
    <scope>NUCLEOTIDE SEQUENCE [LARGE SCALE GENOMIC DNA]</scope>
    <source>
        <strain evidence="7">DYQJB</strain>
        <tissue evidence="7">Leaf</tissue>
    </source>
</reference>
<comment type="caution">
    <text evidence="7">The sequence shown here is derived from an EMBL/GenBank/DDBJ whole genome shotgun (WGS) entry which is preliminary data.</text>
</comment>
<dbReference type="InterPro" id="IPR000960">
    <property type="entry name" value="Flavin_mOase"/>
</dbReference>
<keyword evidence="8" id="KW-1185">Reference proteome</keyword>
<dbReference type="PROSITE" id="PS51257">
    <property type="entry name" value="PROKAR_LIPOPROTEIN"/>
    <property type="match status" value="1"/>
</dbReference>
<evidence type="ECO:0000256" key="4">
    <source>
        <dbReference type="ARBA" id="ARBA00022857"/>
    </source>
</evidence>
<dbReference type="InterPro" id="IPR020946">
    <property type="entry name" value="Flavin_mOase-like"/>
</dbReference>
<evidence type="ECO:0000313" key="7">
    <source>
        <dbReference type="EMBL" id="KAL2346010.1"/>
    </source>
</evidence>
<evidence type="ECO:0000313" key="8">
    <source>
        <dbReference type="Proteomes" id="UP001603857"/>
    </source>
</evidence>
<comment type="similarity">
    <text evidence="1 6">Belongs to the FMO family.</text>
</comment>
<proteinExistence type="inferred from homology"/>
<evidence type="ECO:0000256" key="6">
    <source>
        <dbReference type="RuleBase" id="RU361177"/>
    </source>
</evidence>